<accession>A0A811RG45</accession>
<organism evidence="2 3">
    <name type="scientific">Miscanthus lutarioriparius</name>
    <dbReference type="NCBI Taxonomy" id="422564"/>
    <lineage>
        <taxon>Eukaryota</taxon>
        <taxon>Viridiplantae</taxon>
        <taxon>Streptophyta</taxon>
        <taxon>Embryophyta</taxon>
        <taxon>Tracheophyta</taxon>
        <taxon>Spermatophyta</taxon>
        <taxon>Magnoliopsida</taxon>
        <taxon>Liliopsida</taxon>
        <taxon>Poales</taxon>
        <taxon>Poaceae</taxon>
        <taxon>PACMAD clade</taxon>
        <taxon>Panicoideae</taxon>
        <taxon>Andropogonodae</taxon>
        <taxon>Andropogoneae</taxon>
        <taxon>Saccharinae</taxon>
        <taxon>Miscanthus</taxon>
    </lineage>
</organism>
<dbReference type="OrthoDB" id="600819at2759"/>
<dbReference type="InterPro" id="IPR053772">
    <property type="entry name" value="At1g61320/At1g61330-like"/>
</dbReference>
<dbReference type="AlphaFoldDB" id="A0A811RG45"/>
<dbReference type="SUPFAM" id="SSF52047">
    <property type="entry name" value="RNI-like"/>
    <property type="match status" value="1"/>
</dbReference>
<gene>
    <name evidence="2" type="ORF">NCGR_LOCUS52249</name>
</gene>
<dbReference type="Pfam" id="PF23622">
    <property type="entry name" value="LRR_At1g61320_AtMIF1"/>
    <property type="match status" value="1"/>
</dbReference>
<feature type="domain" description="At1g61320/AtMIF1 LRR" evidence="1">
    <location>
        <begin position="56"/>
        <end position="437"/>
    </location>
</feature>
<dbReference type="Proteomes" id="UP000604825">
    <property type="component" value="Unassembled WGS sequence"/>
</dbReference>
<dbReference type="Gene3D" id="3.80.10.10">
    <property type="entry name" value="Ribonuclease Inhibitor"/>
    <property type="match status" value="1"/>
</dbReference>
<dbReference type="PANTHER" id="PTHR34145">
    <property type="entry name" value="OS02G0105600 PROTEIN"/>
    <property type="match status" value="1"/>
</dbReference>
<evidence type="ECO:0000313" key="3">
    <source>
        <dbReference type="Proteomes" id="UP000604825"/>
    </source>
</evidence>
<dbReference type="InterPro" id="IPR055357">
    <property type="entry name" value="LRR_At1g61320_AtMIF1"/>
</dbReference>
<sequence>MPMRSAARAACVSRAFLRSWRCHPNLTFSVKTLRSNKKEYENDDIARDFCSKVDQILKRHSGVGVKKLNIQMLGGYNGYVDSWLQIAVRSGIEELSLSMPRRAKYNVPCSLFSNGSGDSIQYLYLTGCSFRPKTELGCLRSLTKLHLYYVSFTGDELGCLLSNSFALEGLGIRYCEGIGCLKVPCTLQRLRYLEVLGCWKLKIIESKAPNVSSFCYEGDRIQLSLGETLQMKELSLSFSGAVHCVCAELPSSMPNLKIATIYSRSEINTPLLHSKYLHLKNLNIILSAATFPPAYDYFSLVSFFDGCPCLETLVLFVSQLKMEHVSIFADPSDLRKMQGQQHHKMKTVEIIGFTSAKSLVELTCHIVESVTSLECLTLRTHQSSSRCSESANANKSNKCSPLPVHVLMEAQRALLAIRTYIEPKVPSMVKLSVVETCRRCHAVEL</sequence>
<evidence type="ECO:0000259" key="1">
    <source>
        <dbReference type="Pfam" id="PF23622"/>
    </source>
</evidence>
<protein>
    <recommendedName>
        <fullName evidence="1">At1g61320/AtMIF1 LRR domain-containing protein</fullName>
    </recommendedName>
</protein>
<evidence type="ECO:0000313" key="2">
    <source>
        <dbReference type="EMBL" id="CAD6268944.1"/>
    </source>
</evidence>
<proteinExistence type="predicted"/>
<name>A0A811RG45_9POAL</name>
<comment type="caution">
    <text evidence="2">The sequence shown here is derived from an EMBL/GenBank/DDBJ whole genome shotgun (WGS) entry which is preliminary data.</text>
</comment>
<keyword evidence="3" id="KW-1185">Reference proteome</keyword>
<dbReference type="PANTHER" id="PTHR34145:SF7">
    <property type="entry name" value="F-BOX_LRR-REPEAT PROTEIN"/>
    <property type="match status" value="1"/>
</dbReference>
<dbReference type="EMBL" id="CAJGYO010000014">
    <property type="protein sequence ID" value="CAD6268944.1"/>
    <property type="molecule type" value="Genomic_DNA"/>
</dbReference>
<dbReference type="InterPro" id="IPR032675">
    <property type="entry name" value="LRR_dom_sf"/>
</dbReference>
<reference evidence="2" key="1">
    <citation type="submission" date="2020-10" db="EMBL/GenBank/DDBJ databases">
        <authorList>
            <person name="Han B."/>
            <person name="Lu T."/>
            <person name="Zhao Q."/>
            <person name="Huang X."/>
            <person name="Zhao Y."/>
        </authorList>
    </citation>
    <scope>NUCLEOTIDE SEQUENCE</scope>
</reference>